<dbReference type="Pfam" id="PF03853">
    <property type="entry name" value="YjeF_N"/>
    <property type="match status" value="1"/>
</dbReference>
<comment type="function">
    <text evidence="11">Catalyzes the epimerization of the S- and R-forms of NAD(P)HX, a damaged form of NAD(P)H that is a result of enzymatic or heat-dependent hydration. This is a prerequisite for the S-specific NAD(P)H-hydrate dehydratase to allow the repair of both epimers of NAD(P)HX.</text>
</comment>
<evidence type="ECO:0000256" key="10">
    <source>
        <dbReference type="ARBA" id="ARBA00041210"/>
    </source>
</evidence>
<dbReference type="InterPro" id="IPR036652">
    <property type="entry name" value="YjeF_N_dom_sf"/>
</dbReference>
<evidence type="ECO:0000256" key="2">
    <source>
        <dbReference type="ARBA" id="ARBA00000909"/>
    </source>
</evidence>
<protein>
    <recommendedName>
        <fullName evidence="3 11">NAD(P)H-hydrate epimerase</fullName>
        <ecNumber evidence="3 11">5.1.99.6</ecNumber>
    </recommendedName>
    <alternativeName>
        <fullName evidence="10 11">NAD(P)HX epimerase</fullName>
    </alternativeName>
</protein>
<reference evidence="13" key="1">
    <citation type="submission" date="2012-11" db="EMBL/GenBank/DDBJ databases">
        <authorList>
            <person name="Lucero-Rivera Y.E."/>
            <person name="Tovar-Ramirez D."/>
        </authorList>
    </citation>
    <scope>NUCLEOTIDE SEQUENCE</scope>
    <source>
        <tissue evidence="13">Salivary gland</tissue>
    </source>
</reference>
<evidence type="ECO:0000256" key="4">
    <source>
        <dbReference type="ARBA" id="ARBA00022723"/>
    </source>
</evidence>
<feature type="domain" description="YjeF N-terminal" evidence="12">
    <location>
        <begin position="46"/>
        <end position="255"/>
    </location>
</feature>
<name>L7LT50_RHIPC</name>
<evidence type="ECO:0000256" key="3">
    <source>
        <dbReference type="ARBA" id="ARBA00012228"/>
    </source>
</evidence>
<dbReference type="AlphaFoldDB" id="L7LT50"/>
<reference evidence="13" key="2">
    <citation type="journal article" date="2015" name="J. Proteomics">
        <title>Sexual differences in the sialomes of the zebra tick, Rhipicephalus pulchellus.</title>
        <authorList>
            <person name="Tan A.W."/>
            <person name="Francischetti I.M."/>
            <person name="Slovak M."/>
            <person name="Kini R.M."/>
            <person name="Ribeiro J.M."/>
        </authorList>
    </citation>
    <scope>NUCLEOTIDE SEQUENCE</scope>
    <source>
        <tissue evidence="13">Salivary gland</tissue>
    </source>
</reference>
<evidence type="ECO:0000256" key="6">
    <source>
        <dbReference type="ARBA" id="ARBA00022857"/>
    </source>
</evidence>
<feature type="binding site" evidence="11">
    <location>
        <position position="197"/>
    </location>
    <ligand>
        <name>(6S)-NADPHX</name>
        <dbReference type="ChEBI" id="CHEBI:64076"/>
    </ligand>
</feature>
<evidence type="ECO:0000256" key="8">
    <source>
        <dbReference type="ARBA" id="ARBA00023027"/>
    </source>
</evidence>
<keyword evidence="4 11" id="KW-0479">Metal-binding</keyword>
<dbReference type="EMBL" id="GACK01010039">
    <property type="protein sequence ID" value="JAA54995.1"/>
    <property type="molecule type" value="mRNA"/>
</dbReference>
<evidence type="ECO:0000313" key="13">
    <source>
        <dbReference type="EMBL" id="JAA54995.1"/>
    </source>
</evidence>
<keyword evidence="5 11" id="KW-0547">Nucleotide-binding</keyword>
<dbReference type="HAMAP" id="MF_01966">
    <property type="entry name" value="NADHX_epimerase"/>
    <property type="match status" value="1"/>
</dbReference>
<dbReference type="PANTHER" id="PTHR13232">
    <property type="entry name" value="NAD(P)H-HYDRATE EPIMERASE"/>
    <property type="match status" value="1"/>
</dbReference>
<comment type="caution">
    <text evidence="11">Lacks conserved residue(s) required for the propagation of feature annotation.</text>
</comment>
<sequence>MHLSIFKSVQLVASFQLRKHSCRFAVSSNAVRKMSTKVKFLSQEEAIKIDQELFSEYAYSLDQLMELAGLSVATAVAKSYPKATMTKGATVLVCCGPGNNGGDGLVCARHLKLFGYEPSVFYPKQSNKPLFQNLTKQCQEMEVPFLSFLPDSQLIADSYNVVVDALFGFSFKPPVRPEFADVLDKIKKVKIPVASIDIPSGWDVENGGDTEALQPECLVSLTAPKLCSRNFKGRWHWLGGRFVPPALAAKYELNLPPYPGTECCVLLTPPARWHWLGGRFVPPALAAKYELNLPPYPGTECCVLLTPPASS</sequence>
<keyword evidence="8 11" id="KW-0520">NAD</keyword>
<evidence type="ECO:0000256" key="9">
    <source>
        <dbReference type="ARBA" id="ARBA00023235"/>
    </source>
</evidence>
<dbReference type="InterPro" id="IPR032976">
    <property type="entry name" value="YJEFN_prot_NAXE-like"/>
</dbReference>
<keyword evidence="6" id="KW-0521">NADP</keyword>
<comment type="cofactor">
    <cofactor evidence="11">
        <name>K(+)</name>
        <dbReference type="ChEBI" id="CHEBI:29103"/>
    </cofactor>
    <text evidence="11">Binds 1 potassium ion per subunit.</text>
</comment>
<feature type="binding site" evidence="11">
    <location>
        <begin position="168"/>
        <end position="174"/>
    </location>
    <ligand>
        <name>(6S)-NADPHX</name>
        <dbReference type="ChEBI" id="CHEBI:64076"/>
    </ligand>
</feature>
<comment type="catalytic activity">
    <reaction evidence="1 11">
        <text>(6R)-NADHX = (6S)-NADHX</text>
        <dbReference type="Rhea" id="RHEA:32215"/>
        <dbReference type="ChEBI" id="CHEBI:64074"/>
        <dbReference type="ChEBI" id="CHEBI:64075"/>
        <dbReference type="EC" id="5.1.99.6"/>
    </reaction>
</comment>
<proteinExistence type="evidence at transcript level"/>
<dbReference type="PANTHER" id="PTHR13232:SF10">
    <property type="entry name" value="NAD(P)H-HYDRATE EPIMERASE"/>
    <property type="match status" value="1"/>
</dbReference>
<dbReference type="GO" id="GO:0052856">
    <property type="term" value="F:NAD(P)HX epimerase activity"/>
    <property type="evidence" value="ECO:0007669"/>
    <property type="project" value="UniProtKB-UniRule"/>
</dbReference>
<comment type="catalytic activity">
    <reaction evidence="2 11">
        <text>(6R)-NADPHX = (6S)-NADPHX</text>
        <dbReference type="Rhea" id="RHEA:32227"/>
        <dbReference type="ChEBI" id="CHEBI:64076"/>
        <dbReference type="ChEBI" id="CHEBI:64077"/>
        <dbReference type="EC" id="5.1.99.6"/>
    </reaction>
</comment>
<evidence type="ECO:0000259" key="12">
    <source>
        <dbReference type="PROSITE" id="PS51385"/>
    </source>
</evidence>
<feature type="binding site" evidence="11">
    <location>
        <position position="200"/>
    </location>
    <ligand>
        <name>K(+)</name>
        <dbReference type="ChEBI" id="CHEBI:29103"/>
    </ligand>
</feature>
<feature type="binding site" evidence="11">
    <location>
        <begin position="99"/>
        <end position="103"/>
    </location>
    <ligand>
        <name>(6S)-NADPHX</name>
        <dbReference type="ChEBI" id="CHEBI:64076"/>
    </ligand>
</feature>
<keyword evidence="7 11" id="KW-0630">Potassium</keyword>
<dbReference type="SUPFAM" id="SSF64153">
    <property type="entry name" value="YjeF N-terminal domain-like"/>
    <property type="match status" value="1"/>
</dbReference>
<feature type="binding site" evidence="11">
    <location>
        <position position="100"/>
    </location>
    <ligand>
        <name>K(+)</name>
        <dbReference type="ChEBI" id="CHEBI:29103"/>
    </ligand>
</feature>
<dbReference type="FunFam" id="3.40.50.10260:FF:000002">
    <property type="entry name" value="NAD(P)H-hydrate epimerase"/>
    <property type="match status" value="1"/>
</dbReference>
<organism evidence="13">
    <name type="scientific">Rhipicephalus pulchellus</name>
    <name type="common">Yellow backed tick</name>
    <name type="synonym">Dermacentor pulchellus</name>
    <dbReference type="NCBI Taxonomy" id="72859"/>
    <lineage>
        <taxon>Eukaryota</taxon>
        <taxon>Metazoa</taxon>
        <taxon>Ecdysozoa</taxon>
        <taxon>Arthropoda</taxon>
        <taxon>Chelicerata</taxon>
        <taxon>Arachnida</taxon>
        <taxon>Acari</taxon>
        <taxon>Parasitiformes</taxon>
        <taxon>Ixodida</taxon>
        <taxon>Ixodoidea</taxon>
        <taxon>Ixodidae</taxon>
        <taxon>Rhipicephalinae</taxon>
        <taxon>Rhipicephalus</taxon>
        <taxon>Rhipicephalus</taxon>
    </lineage>
</organism>
<keyword evidence="9 11" id="KW-0413">Isomerase</keyword>
<evidence type="ECO:0000256" key="11">
    <source>
        <dbReference type="HAMAP-Rule" id="MF_03159"/>
    </source>
</evidence>
<feature type="binding site" evidence="11">
    <location>
        <position position="164"/>
    </location>
    <ligand>
        <name>K(+)</name>
        <dbReference type="ChEBI" id="CHEBI:29103"/>
    </ligand>
</feature>
<dbReference type="EC" id="5.1.99.6" evidence="3 11"/>
<comment type="similarity">
    <text evidence="11">Belongs to the NnrE/AIBP family.</text>
</comment>
<dbReference type="InterPro" id="IPR004443">
    <property type="entry name" value="YjeF_N_dom"/>
</dbReference>
<dbReference type="GO" id="GO:0005739">
    <property type="term" value="C:mitochondrion"/>
    <property type="evidence" value="ECO:0007669"/>
    <property type="project" value="TreeGrafter"/>
</dbReference>
<dbReference type="PROSITE" id="PS51385">
    <property type="entry name" value="YJEF_N"/>
    <property type="match status" value="1"/>
</dbReference>
<dbReference type="NCBIfam" id="TIGR00197">
    <property type="entry name" value="yjeF_nterm"/>
    <property type="match status" value="1"/>
</dbReference>
<dbReference type="GO" id="GO:0046872">
    <property type="term" value="F:metal ion binding"/>
    <property type="evidence" value="ECO:0007669"/>
    <property type="project" value="UniProtKB-KW"/>
</dbReference>
<evidence type="ECO:0000256" key="1">
    <source>
        <dbReference type="ARBA" id="ARBA00000013"/>
    </source>
</evidence>
<accession>L7LT50</accession>
<evidence type="ECO:0000256" key="7">
    <source>
        <dbReference type="ARBA" id="ARBA00022958"/>
    </source>
</evidence>
<dbReference type="Gene3D" id="3.40.50.10260">
    <property type="entry name" value="YjeF N-terminal domain"/>
    <property type="match status" value="1"/>
</dbReference>
<evidence type="ECO:0000256" key="5">
    <source>
        <dbReference type="ARBA" id="ARBA00022741"/>
    </source>
</evidence>
<dbReference type="GO" id="GO:0000166">
    <property type="term" value="F:nucleotide binding"/>
    <property type="evidence" value="ECO:0007669"/>
    <property type="project" value="UniProtKB-KW"/>
</dbReference>